<proteinExistence type="predicted"/>
<evidence type="ECO:0008006" key="3">
    <source>
        <dbReference type="Google" id="ProtNLM"/>
    </source>
</evidence>
<protein>
    <recommendedName>
        <fullName evidence="3">Ribosomally synthesized peptide with SipW-like signal peptide</fullName>
    </recommendedName>
</protein>
<organism evidence="1 2">
    <name type="scientific">Cellulomonas wangleii</name>
    <dbReference type="NCBI Taxonomy" id="2816956"/>
    <lineage>
        <taxon>Bacteria</taxon>
        <taxon>Bacillati</taxon>
        <taxon>Actinomycetota</taxon>
        <taxon>Actinomycetes</taxon>
        <taxon>Micrococcales</taxon>
        <taxon>Cellulomonadaceae</taxon>
        <taxon>Cellulomonas</taxon>
    </lineage>
</organism>
<gene>
    <name evidence="1" type="ORF">KG103_13270</name>
</gene>
<reference evidence="1 2" key="1">
    <citation type="submission" date="2021-05" db="EMBL/GenBank/DDBJ databases">
        <title>Novel species in genus Cellulomonas.</title>
        <authorList>
            <person name="Zhang G."/>
        </authorList>
    </citation>
    <scope>NUCLEOTIDE SEQUENCE [LARGE SCALE GENOMIC DNA]</scope>
    <source>
        <strain evidence="2">zg-ZUI222</strain>
    </source>
</reference>
<dbReference type="Proteomes" id="UP000677804">
    <property type="component" value="Chromosome"/>
</dbReference>
<evidence type="ECO:0000313" key="1">
    <source>
        <dbReference type="EMBL" id="QVI61442.1"/>
    </source>
</evidence>
<accession>A0ABX8D5W6</accession>
<keyword evidence="2" id="KW-1185">Reference proteome</keyword>
<evidence type="ECO:0000313" key="2">
    <source>
        <dbReference type="Proteomes" id="UP000677804"/>
    </source>
</evidence>
<sequence>MTAHVRRPARRRATALVVLAAALLGLGVGGTAALWRDAVGVDARLPLGGAVFGVGAPGEVRYATSGTTSLAHTFGPEEARTLRSAGAVAVPVQVDSLAQGNHGLTYTVEPSVDGGLFGLSTWSLTQVGSAQACTTSVTGESPRTSTPWDATYTDAVAPTTEYWCLVARWTPVSGTHEDTVTATGSATVPGVGDPVTVTGSDRWSATVTEDVDPADEPEHTLTFTFRTFRPGEQP</sequence>
<dbReference type="EMBL" id="CP074405">
    <property type="protein sequence ID" value="QVI61442.1"/>
    <property type="molecule type" value="Genomic_DNA"/>
</dbReference>
<name>A0ABX8D5W6_9CELL</name>
<dbReference type="RefSeq" id="WP_207339040.1">
    <property type="nucleotide sequence ID" value="NZ_CP074405.1"/>
</dbReference>